<dbReference type="InterPro" id="IPR000182">
    <property type="entry name" value="GNAT_dom"/>
</dbReference>
<keyword evidence="1 4" id="KW-0808">Transferase</keyword>
<gene>
    <name evidence="4" type="ORF">HR45_10355</name>
</gene>
<reference evidence="4 5" key="1">
    <citation type="submission" date="2014-06" db="EMBL/GenBank/DDBJ databases">
        <title>Shewanella sp. YQH10.</title>
        <authorList>
            <person name="Liu Y."/>
            <person name="Zeng R."/>
        </authorList>
    </citation>
    <scope>NUCLEOTIDE SEQUENCE [LARGE SCALE GENOMIC DNA]</scope>
    <source>
        <strain evidence="4 5">YQH10</strain>
    </source>
</reference>
<feature type="domain" description="N-acetyltransferase" evidence="3">
    <location>
        <begin position="1"/>
        <end position="159"/>
    </location>
</feature>
<dbReference type="CDD" id="cd04301">
    <property type="entry name" value="NAT_SF"/>
    <property type="match status" value="1"/>
</dbReference>
<evidence type="ECO:0000313" key="5">
    <source>
        <dbReference type="Proteomes" id="UP000029264"/>
    </source>
</evidence>
<sequence>MAIRPMTTADNAAVAQLIRAVSAEYELTADKGYSVADPTLDNLAAVYAPERHIYLVVEKEGHIVGGCGIGALQGFDDTCELQKMYFLPEIRGRGLANAISKLCMNFASRCGYDKIYLETTYLLPEALRLYRHLGFRELPQHLGNTGHNACEIPMQMSLVTV</sequence>
<dbReference type="Pfam" id="PF00583">
    <property type="entry name" value="Acetyltransf_1"/>
    <property type="match status" value="1"/>
</dbReference>
<dbReference type="EMBL" id="JPEO01000006">
    <property type="protein sequence ID" value="KFZ37412.1"/>
    <property type="molecule type" value="Genomic_DNA"/>
</dbReference>
<proteinExistence type="predicted"/>
<evidence type="ECO:0000313" key="4">
    <source>
        <dbReference type="EMBL" id="KFZ37412.1"/>
    </source>
</evidence>
<dbReference type="PROSITE" id="PS51186">
    <property type="entry name" value="GNAT"/>
    <property type="match status" value="1"/>
</dbReference>
<dbReference type="STRING" id="1515746.HR45_10355"/>
<evidence type="ECO:0000259" key="3">
    <source>
        <dbReference type="PROSITE" id="PS51186"/>
    </source>
</evidence>
<dbReference type="eggNOG" id="COG1246">
    <property type="taxonomic scope" value="Bacteria"/>
</dbReference>
<evidence type="ECO:0000256" key="1">
    <source>
        <dbReference type="ARBA" id="ARBA00022679"/>
    </source>
</evidence>
<dbReference type="SUPFAM" id="SSF55729">
    <property type="entry name" value="Acyl-CoA N-acyltransferases (Nat)"/>
    <property type="match status" value="1"/>
</dbReference>
<name>A0A094JDX8_9GAMM</name>
<dbReference type="PANTHER" id="PTHR43877">
    <property type="entry name" value="AMINOALKYLPHOSPHONATE N-ACETYLTRANSFERASE-RELATED-RELATED"/>
    <property type="match status" value="1"/>
</dbReference>
<dbReference type="GO" id="GO:0016747">
    <property type="term" value="F:acyltransferase activity, transferring groups other than amino-acyl groups"/>
    <property type="evidence" value="ECO:0007669"/>
    <property type="project" value="InterPro"/>
</dbReference>
<keyword evidence="2" id="KW-0012">Acyltransferase</keyword>
<dbReference type="Gene3D" id="3.40.630.30">
    <property type="match status" value="1"/>
</dbReference>
<dbReference type="InterPro" id="IPR016181">
    <property type="entry name" value="Acyl_CoA_acyltransferase"/>
</dbReference>
<dbReference type="InterPro" id="IPR050832">
    <property type="entry name" value="Bact_Acetyltransf"/>
</dbReference>
<accession>A0A094JDX8</accession>
<comment type="caution">
    <text evidence="4">The sequence shown here is derived from an EMBL/GenBank/DDBJ whole genome shotgun (WGS) entry which is preliminary data.</text>
</comment>
<organism evidence="4 5">
    <name type="scientific">Shewanella mangrovi</name>
    <dbReference type="NCBI Taxonomy" id="1515746"/>
    <lineage>
        <taxon>Bacteria</taxon>
        <taxon>Pseudomonadati</taxon>
        <taxon>Pseudomonadota</taxon>
        <taxon>Gammaproteobacteria</taxon>
        <taxon>Alteromonadales</taxon>
        <taxon>Shewanellaceae</taxon>
        <taxon>Shewanella</taxon>
    </lineage>
</organism>
<dbReference type="AlphaFoldDB" id="A0A094JDX8"/>
<keyword evidence="5" id="KW-1185">Reference proteome</keyword>
<evidence type="ECO:0000256" key="2">
    <source>
        <dbReference type="ARBA" id="ARBA00023315"/>
    </source>
</evidence>
<dbReference type="Proteomes" id="UP000029264">
    <property type="component" value="Unassembled WGS sequence"/>
</dbReference>
<protein>
    <submittedName>
        <fullName evidence="4">Acetyltransferase</fullName>
    </submittedName>
</protein>